<dbReference type="EMBL" id="WNYA01000935">
    <property type="protein sequence ID" value="KAG8546811.1"/>
    <property type="molecule type" value="Genomic_DNA"/>
</dbReference>
<dbReference type="PANTHER" id="PTHR14388:SF9">
    <property type="entry name" value="SH2 DOMAIN-CONTAINING PROTEIN 2A"/>
    <property type="match status" value="1"/>
</dbReference>
<evidence type="ECO:0000259" key="4">
    <source>
        <dbReference type="PROSITE" id="PS50001"/>
    </source>
</evidence>
<reference evidence="5" key="1">
    <citation type="thesis" date="2020" institute="ProQuest LLC" country="789 East Eisenhower Parkway, Ann Arbor, MI, USA">
        <title>Comparative Genomics and Chromosome Evolution.</title>
        <authorList>
            <person name="Mudd A.B."/>
        </authorList>
    </citation>
    <scope>NUCLEOTIDE SEQUENCE</scope>
    <source>
        <strain evidence="5">237g6f4</strain>
        <tissue evidence="5">Blood</tissue>
    </source>
</reference>
<accession>A0AAV6ZC75</accession>
<sequence length="377" mass="42190">MLKNGHFADWFHGFVTRNRAEEILHDKPVGCFLIRFCESRVGFVLSYRAPERCRHFMLNQQEDGQYVIEGENSAHPSLKDLVRHYCRFPVEPYKEVLTTACPTNPFKHNASSLAHHNPYPATTDDQVYASVSKQQQAPPDGTLLLATSPKERNQHLCEGKVPVEYASPSFTTKKVPACPRKVSIPGPPHLAEVKKPSLDDESDVEDVSPSVSPTYSPVEEIHTYSEPSLWERPRLGTASNVSEPIAFYAVGRGSSKDTMENVYSEVDLNSVTSCHPRAAMSRHDGLSTLPTPKAAKHKATAFHSSFRSHKAPPQDDLWRGQFSRVNAKHHATVQLDEPMYAKGHPSPPGLEEENIYEKIPENCAPTQKSKHPGRRAR</sequence>
<feature type="compositionally biased region" description="Low complexity" evidence="3">
    <location>
        <begin position="207"/>
        <end position="216"/>
    </location>
</feature>
<feature type="region of interest" description="Disordered" evidence="3">
    <location>
        <begin position="188"/>
        <end position="216"/>
    </location>
</feature>
<dbReference type="AlphaFoldDB" id="A0AAV6ZC75"/>
<gene>
    <name evidence="5" type="ORF">GDO81_029803</name>
</gene>
<keyword evidence="6" id="KW-1185">Reference proteome</keyword>
<evidence type="ECO:0000313" key="6">
    <source>
        <dbReference type="Proteomes" id="UP000824782"/>
    </source>
</evidence>
<keyword evidence="1 2" id="KW-0727">SH2 domain</keyword>
<dbReference type="PANTHER" id="PTHR14388">
    <property type="entry name" value="T CELL-SPECIFIC ADAPTER PROTEIN TSAD"/>
    <property type="match status" value="1"/>
</dbReference>
<dbReference type="SUPFAM" id="SSF55550">
    <property type="entry name" value="SH2 domain"/>
    <property type="match status" value="1"/>
</dbReference>
<comment type="caution">
    <text evidence="5">The sequence shown here is derived from an EMBL/GenBank/DDBJ whole genome shotgun (WGS) entry which is preliminary data.</text>
</comment>
<name>A0AAV6ZC75_ENGPU</name>
<dbReference type="Gene3D" id="3.30.505.10">
    <property type="entry name" value="SH2 domain"/>
    <property type="match status" value="1"/>
</dbReference>
<organism evidence="5 6">
    <name type="scientific">Engystomops pustulosus</name>
    <name type="common">Tungara frog</name>
    <name type="synonym">Physalaemus pustulosus</name>
    <dbReference type="NCBI Taxonomy" id="76066"/>
    <lineage>
        <taxon>Eukaryota</taxon>
        <taxon>Metazoa</taxon>
        <taxon>Chordata</taxon>
        <taxon>Craniata</taxon>
        <taxon>Vertebrata</taxon>
        <taxon>Euteleostomi</taxon>
        <taxon>Amphibia</taxon>
        <taxon>Batrachia</taxon>
        <taxon>Anura</taxon>
        <taxon>Neobatrachia</taxon>
        <taxon>Hyloidea</taxon>
        <taxon>Leptodactylidae</taxon>
        <taxon>Leiuperinae</taxon>
        <taxon>Engystomops</taxon>
    </lineage>
</organism>
<proteinExistence type="predicted"/>
<dbReference type="GO" id="GO:0005737">
    <property type="term" value="C:cytoplasm"/>
    <property type="evidence" value="ECO:0007669"/>
    <property type="project" value="TreeGrafter"/>
</dbReference>
<evidence type="ECO:0000313" key="5">
    <source>
        <dbReference type="EMBL" id="KAG8546811.1"/>
    </source>
</evidence>
<dbReference type="InterPro" id="IPR036860">
    <property type="entry name" value="SH2_dom_sf"/>
</dbReference>
<evidence type="ECO:0000256" key="1">
    <source>
        <dbReference type="ARBA" id="ARBA00022999"/>
    </source>
</evidence>
<evidence type="ECO:0000256" key="3">
    <source>
        <dbReference type="SAM" id="MobiDB-lite"/>
    </source>
</evidence>
<evidence type="ECO:0000256" key="2">
    <source>
        <dbReference type="PROSITE-ProRule" id="PRU00191"/>
    </source>
</evidence>
<dbReference type="Pfam" id="PF00017">
    <property type="entry name" value="SH2"/>
    <property type="match status" value="1"/>
</dbReference>
<dbReference type="SMART" id="SM00252">
    <property type="entry name" value="SH2"/>
    <property type="match status" value="1"/>
</dbReference>
<dbReference type="Proteomes" id="UP000824782">
    <property type="component" value="Unassembled WGS sequence"/>
</dbReference>
<protein>
    <recommendedName>
        <fullName evidence="4">SH2 domain-containing protein</fullName>
    </recommendedName>
</protein>
<feature type="domain" description="SH2" evidence="4">
    <location>
        <begin position="10"/>
        <end position="101"/>
    </location>
</feature>
<dbReference type="PROSITE" id="PS50001">
    <property type="entry name" value="SH2"/>
    <property type="match status" value="1"/>
</dbReference>
<feature type="region of interest" description="Disordered" evidence="3">
    <location>
        <begin position="331"/>
        <end position="352"/>
    </location>
</feature>
<dbReference type="InterPro" id="IPR000980">
    <property type="entry name" value="SH2"/>
</dbReference>